<feature type="domain" description="CRAL-TRIO" evidence="1">
    <location>
        <begin position="66"/>
        <end position="241"/>
    </location>
</feature>
<dbReference type="SUPFAM" id="SSF101576">
    <property type="entry name" value="Supernatant protein factor (SPF), C-terminal domain"/>
    <property type="match status" value="1"/>
</dbReference>
<dbReference type="Gene3D" id="2.60.120.680">
    <property type="entry name" value="GOLD domain"/>
    <property type="match status" value="1"/>
</dbReference>
<dbReference type="Gene3D" id="3.40.525.10">
    <property type="entry name" value="CRAL-TRIO lipid binding domain"/>
    <property type="match status" value="1"/>
</dbReference>
<evidence type="ECO:0000259" key="2">
    <source>
        <dbReference type="PROSITE" id="PS50866"/>
    </source>
</evidence>
<evidence type="ECO:0000313" key="3">
    <source>
        <dbReference type="EMBL" id="RWS04585.1"/>
    </source>
</evidence>
<dbReference type="InterPro" id="IPR036273">
    <property type="entry name" value="CRAL/TRIO_N_dom_sf"/>
</dbReference>
<dbReference type="PROSITE" id="PS50866">
    <property type="entry name" value="GOLD"/>
    <property type="match status" value="1"/>
</dbReference>
<organism evidence="3 4">
    <name type="scientific">Dinothrombium tinctorium</name>
    <dbReference type="NCBI Taxonomy" id="1965070"/>
    <lineage>
        <taxon>Eukaryota</taxon>
        <taxon>Metazoa</taxon>
        <taxon>Ecdysozoa</taxon>
        <taxon>Arthropoda</taxon>
        <taxon>Chelicerata</taxon>
        <taxon>Arachnida</taxon>
        <taxon>Acari</taxon>
        <taxon>Acariformes</taxon>
        <taxon>Trombidiformes</taxon>
        <taxon>Prostigmata</taxon>
        <taxon>Anystina</taxon>
        <taxon>Parasitengona</taxon>
        <taxon>Trombidioidea</taxon>
        <taxon>Trombidiidae</taxon>
        <taxon>Dinothrombium</taxon>
    </lineage>
</organism>
<name>A0A443QNJ4_9ACAR</name>
<dbReference type="InterPro" id="IPR051064">
    <property type="entry name" value="SEC14/CRAL-TRIO_domain"/>
</dbReference>
<dbReference type="SUPFAM" id="SSF52087">
    <property type="entry name" value="CRAL/TRIO domain"/>
    <property type="match status" value="1"/>
</dbReference>
<comment type="caution">
    <text evidence="3">The sequence shown here is derived from an EMBL/GenBank/DDBJ whole genome shotgun (WGS) entry which is preliminary data.</text>
</comment>
<sequence>MSANVGVLTEEQDEKLEMFRTAVDDILRPEHDDYYLLRWLREKMLRTSLNWRSQIGADFLLDDYEPSEVLKKYYPGGLVGHDKEGCPVWIVPLGDLDIRGLFYSAKKTEIVRYTIRLLEMSEEDMRVKTEELGRIIEKHVFILDMENFSVKQMAWKPALDMITQLVTLFEDNYPERLKRIFVINAPKYYPVAYALVKPFLADETAKKIFVYGKGMWRDKLHELIDPTELPVHWGGTKVDPVDGDLRCPSVVCCGGQVPCSYYTTPSRRLSIDQNMDSVIVDKKSFHIIELNVVEPRTMIRWEFKTENYDIAFCIYRQRTIEELKGPNSGEDEEMLVPNQRVNSHLVPEDGFVVVEKPGKYCAKFDNSYSWYRSKRVFYNISVVPPSKDSAKAYANEDHVNEVESIK</sequence>
<dbReference type="SUPFAM" id="SSF46938">
    <property type="entry name" value="CRAL/TRIO N-terminal domain"/>
    <property type="match status" value="1"/>
</dbReference>
<dbReference type="PANTHER" id="PTHR23324">
    <property type="entry name" value="SEC14 RELATED PROTEIN"/>
    <property type="match status" value="1"/>
</dbReference>
<dbReference type="PANTHER" id="PTHR23324:SF83">
    <property type="entry name" value="SEC14-LIKE PROTEIN 2"/>
    <property type="match status" value="1"/>
</dbReference>
<dbReference type="OrthoDB" id="6475932at2759"/>
<dbReference type="CDD" id="cd00170">
    <property type="entry name" value="SEC14"/>
    <property type="match status" value="1"/>
</dbReference>
<evidence type="ECO:0000259" key="1">
    <source>
        <dbReference type="PROSITE" id="PS50191"/>
    </source>
</evidence>
<protein>
    <submittedName>
        <fullName evidence="3">SEC14-like protein 3</fullName>
    </submittedName>
</protein>
<evidence type="ECO:0000313" key="4">
    <source>
        <dbReference type="Proteomes" id="UP000285301"/>
    </source>
</evidence>
<dbReference type="PROSITE" id="PS50191">
    <property type="entry name" value="CRAL_TRIO"/>
    <property type="match status" value="1"/>
</dbReference>
<keyword evidence="4" id="KW-1185">Reference proteome</keyword>
<gene>
    <name evidence="3" type="ORF">B4U79_13626</name>
</gene>
<dbReference type="InterPro" id="IPR036865">
    <property type="entry name" value="CRAL-TRIO_dom_sf"/>
</dbReference>
<feature type="domain" description="GOLD" evidence="2">
    <location>
        <begin position="268"/>
        <end position="382"/>
    </location>
</feature>
<proteinExistence type="predicted"/>
<dbReference type="SMART" id="SM00516">
    <property type="entry name" value="SEC14"/>
    <property type="match status" value="1"/>
</dbReference>
<reference evidence="3 4" key="1">
    <citation type="journal article" date="2018" name="Gigascience">
        <title>Genomes of trombidid mites reveal novel predicted allergens and laterally-transferred genes associated with secondary metabolism.</title>
        <authorList>
            <person name="Dong X."/>
            <person name="Chaisiri K."/>
            <person name="Xia D."/>
            <person name="Armstrong S.D."/>
            <person name="Fang Y."/>
            <person name="Donnelly M.J."/>
            <person name="Kadowaki T."/>
            <person name="McGarry J.W."/>
            <person name="Darby A.C."/>
            <person name="Makepeace B.L."/>
        </authorList>
    </citation>
    <scope>NUCLEOTIDE SEQUENCE [LARGE SCALE GENOMIC DNA]</scope>
    <source>
        <strain evidence="3">UoL-WK</strain>
    </source>
</reference>
<dbReference type="InterPro" id="IPR036598">
    <property type="entry name" value="GOLD_dom_sf"/>
</dbReference>
<dbReference type="EMBL" id="NCKU01005427">
    <property type="protein sequence ID" value="RWS04585.1"/>
    <property type="molecule type" value="Genomic_DNA"/>
</dbReference>
<dbReference type="Proteomes" id="UP000285301">
    <property type="component" value="Unassembled WGS sequence"/>
</dbReference>
<dbReference type="GO" id="GO:0005737">
    <property type="term" value="C:cytoplasm"/>
    <property type="evidence" value="ECO:0007669"/>
    <property type="project" value="TreeGrafter"/>
</dbReference>
<accession>A0A443QNJ4</accession>
<dbReference type="PRINTS" id="PR00180">
    <property type="entry name" value="CRETINALDHBP"/>
</dbReference>
<dbReference type="Pfam" id="PF00650">
    <property type="entry name" value="CRAL_TRIO"/>
    <property type="match status" value="1"/>
</dbReference>
<dbReference type="InterPro" id="IPR009038">
    <property type="entry name" value="GOLD_dom"/>
</dbReference>
<dbReference type="InterPro" id="IPR001251">
    <property type="entry name" value="CRAL-TRIO_dom"/>
</dbReference>
<dbReference type="STRING" id="1965070.A0A443QNJ4"/>
<dbReference type="AlphaFoldDB" id="A0A443QNJ4"/>